<dbReference type="STRING" id="1123491.SAMN02745782_01112"/>
<keyword evidence="7" id="KW-1185">Reference proteome</keyword>
<dbReference type="RefSeq" id="WP_078925478.1">
    <property type="nucleotide sequence ID" value="NZ_FUXB01000004.1"/>
</dbReference>
<evidence type="ECO:0000313" key="7">
    <source>
        <dbReference type="Proteomes" id="UP000190834"/>
    </source>
</evidence>
<dbReference type="EMBL" id="FUXB01000004">
    <property type="protein sequence ID" value="SJZ69217.1"/>
    <property type="molecule type" value="Genomic_DNA"/>
</dbReference>
<evidence type="ECO:0000256" key="2">
    <source>
        <dbReference type="ARBA" id="ARBA00023015"/>
    </source>
</evidence>
<dbReference type="InterPro" id="IPR038208">
    <property type="entry name" value="Tscrpt_reg_Crl_sf"/>
</dbReference>
<dbReference type="GO" id="GO:0045893">
    <property type="term" value="P:positive regulation of DNA-templated transcription"/>
    <property type="evidence" value="ECO:0007669"/>
    <property type="project" value="UniProtKB-UniRule"/>
</dbReference>
<comment type="function">
    <text evidence="5">Binds to the sigma-S subunit of RNA polymerase, activating expression of sigma-S-regulated genes. Stimulates RNA polymerase holoenzyme formation and may bind to several other sigma factors, such as sigma-70 and sigma-32.</text>
</comment>
<reference evidence="7" key="1">
    <citation type="submission" date="2017-02" db="EMBL/GenBank/DDBJ databases">
        <authorList>
            <person name="Varghese N."/>
            <person name="Submissions S."/>
        </authorList>
    </citation>
    <scope>NUCLEOTIDE SEQUENCE [LARGE SCALE GENOMIC DNA]</scope>
    <source>
        <strain evidence="7">DSM 19608</strain>
    </source>
</reference>
<evidence type="ECO:0000256" key="1">
    <source>
        <dbReference type="ARBA" id="ARBA00022490"/>
    </source>
</evidence>
<keyword evidence="1 5" id="KW-0963">Cytoplasm</keyword>
<dbReference type="GO" id="GO:0005737">
    <property type="term" value="C:cytoplasm"/>
    <property type="evidence" value="ECO:0007669"/>
    <property type="project" value="UniProtKB-SubCell"/>
</dbReference>
<comment type="similarity">
    <text evidence="5">Belongs to the Crl family.</text>
</comment>
<keyword evidence="4 5" id="KW-0804">Transcription</keyword>
<dbReference type="OrthoDB" id="6428303at2"/>
<gene>
    <name evidence="5" type="primary">crl</name>
    <name evidence="6" type="ORF">SAMN02745782_01112</name>
</gene>
<proteinExistence type="inferred from homology"/>
<dbReference type="GeneID" id="70582922"/>
<protein>
    <recommendedName>
        <fullName evidence="5">Sigma factor-binding protein Crl</fullName>
    </recommendedName>
</protein>
<accession>A0A1T4MQW1</accession>
<dbReference type="Gene3D" id="3.30.310.230">
    <property type="entry name" value="Sigma factor-binding protein Crl monomer"/>
    <property type="match status" value="1"/>
</dbReference>
<comment type="subcellular location">
    <subcellularLocation>
        <location evidence="5">Cytoplasm</location>
    </subcellularLocation>
</comment>
<organism evidence="6 7">
    <name type="scientific">Vibrio cincinnatiensis DSM 19608</name>
    <dbReference type="NCBI Taxonomy" id="1123491"/>
    <lineage>
        <taxon>Bacteria</taxon>
        <taxon>Pseudomonadati</taxon>
        <taxon>Pseudomonadota</taxon>
        <taxon>Gammaproteobacteria</taxon>
        <taxon>Vibrionales</taxon>
        <taxon>Vibrionaceae</taxon>
        <taxon>Vibrio</taxon>
    </lineage>
</organism>
<dbReference type="HAMAP" id="MF_01178">
    <property type="entry name" value="Crl"/>
    <property type="match status" value="1"/>
</dbReference>
<dbReference type="AlphaFoldDB" id="A0A1T4MQW1"/>
<evidence type="ECO:0000256" key="5">
    <source>
        <dbReference type="HAMAP-Rule" id="MF_01178"/>
    </source>
</evidence>
<dbReference type="NCBIfam" id="NF008217">
    <property type="entry name" value="PRK10984.1"/>
    <property type="match status" value="1"/>
</dbReference>
<feature type="region of interest" description="Essential for activity" evidence="5">
    <location>
        <begin position="100"/>
        <end position="123"/>
    </location>
</feature>
<sequence length="129" mass="14897">MSDVAKTPTHHRLLSVLKAIGPYLREGQCQEGVYLFDCLAVCINDKKSPEKREFWGWWMELTETDSGFEANYQIGRYNVAGNWEVSSLPEQAMSDVVRTQQEFHQKLGQTLQERFLLTLSLHQQSVEFA</sequence>
<evidence type="ECO:0000256" key="4">
    <source>
        <dbReference type="ARBA" id="ARBA00023163"/>
    </source>
</evidence>
<dbReference type="InterPro" id="IPR009986">
    <property type="entry name" value="Tscrpt_reg_Crl"/>
</dbReference>
<evidence type="ECO:0000313" key="6">
    <source>
        <dbReference type="EMBL" id="SJZ69217.1"/>
    </source>
</evidence>
<keyword evidence="2 5" id="KW-0805">Transcription regulation</keyword>
<name>A0A1T4MQW1_VIBCI</name>
<dbReference type="Pfam" id="PF07417">
    <property type="entry name" value="Crl"/>
    <property type="match status" value="1"/>
</dbReference>
<keyword evidence="3 5" id="KW-0010">Activator</keyword>
<dbReference type="Proteomes" id="UP000190834">
    <property type="component" value="Unassembled WGS sequence"/>
</dbReference>
<evidence type="ECO:0000256" key="3">
    <source>
        <dbReference type="ARBA" id="ARBA00023159"/>
    </source>
</evidence>